<comment type="subcellular location">
    <subcellularLocation>
        <location evidence="1">Cell membrane</location>
        <topology evidence="1">Multi-pass membrane protein</topology>
    </subcellularLocation>
</comment>
<evidence type="ECO:0000256" key="3">
    <source>
        <dbReference type="ARBA" id="ARBA00022448"/>
    </source>
</evidence>
<organism evidence="9 10">
    <name type="scientific">Paraglaciecola psychrophila 170</name>
    <dbReference type="NCBI Taxonomy" id="1129794"/>
    <lineage>
        <taxon>Bacteria</taxon>
        <taxon>Pseudomonadati</taxon>
        <taxon>Pseudomonadota</taxon>
        <taxon>Gammaproteobacteria</taxon>
        <taxon>Alteromonadales</taxon>
        <taxon>Alteromonadaceae</taxon>
        <taxon>Paraglaciecola</taxon>
    </lineage>
</organism>
<dbReference type="OrthoDB" id="9805749at2"/>
<feature type="transmembrane region" description="Helical" evidence="8">
    <location>
        <begin position="396"/>
        <end position="416"/>
    </location>
</feature>
<evidence type="ECO:0000256" key="1">
    <source>
        <dbReference type="ARBA" id="ARBA00004651"/>
    </source>
</evidence>
<dbReference type="AlphaFoldDB" id="K6YWH3"/>
<feature type="transmembrane region" description="Helical" evidence="8">
    <location>
        <begin position="335"/>
        <end position="357"/>
    </location>
</feature>
<gene>
    <name evidence="9" type="primary">pbuX3</name>
    <name evidence="9" type="ORF">C427_5400</name>
</gene>
<feature type="transmembrane region" description="Helical" evidence="8">
    <location>
        <begin position="182"/>
        <end position="201"/>
    </location>
</feature>
<dbReference type="GO" id="GO:0042907">
    <property type="term" value="F:xanthine transmembrane transporter activity"/>
    <property type="evidence" value="ECO:0007669"/>
    <property type="project" value="TreeGrafter"/>
</dbReference>
<dbReference type="Pfam" id="PF00860">
    <property type="entry name" value="Xan_ur_permease"/>
    <property type="match status" value="1"/>
</dbReference>
<protein>
    <submittedName>
        <fullName evidence="9">Xanthine permease</fullName>
    </submittedName>
</protein>
<keyword evidence="4" id="KW-1003">Cell membrane</keyword>
<dbReference type="NCBIfam" id="NF037981">
    <property type="entry name" value="NCS2_1"/>
    <property type="match status" value="1"/>
</dbReference>
<dbReference type="GO" id="GO:0005886">
    <property type="term" value="C:plasma membrane"/>
    <property type="evidence" value="ECO:0007669"/>
    <property type="project" value="UniProtKB-SubCell"/>
</dbReference>
<evidence type="ECO:0000256" key="8">
    <source>
        <dbReference type="SAM" id="Phobius"/>
    </source>
</evidence>
<dbReference type="RefSeq" id="WP_007637013.1">
    <property type="nucleotide sequence ID" value="NC_020514.1"/>
</dbReference>
<evidence type="ECO:0000256" key="7">
    <source>
        <dbReference type="ARBA" id="ARBA00023136"/>
    </source>
</evidence>
<comment type="similarity">
    <text evidence="2">Belongs to the nucleobase:cation symporter-2 (NCS2) (TC 2.A.40) family.</text>
</comment>
<evidence type="ECO:0000256" key="2">
    <source>
        <dbReference type="ARBA" id="ARBA00008821"/>
    </source>
</evidence>
<accession>K6YWH3</accession>
<dbReference type="PANTHER" id="PTHR42810:SF4">
    <property type="entry name" value="URIC ACID TRANSPORTER UACT"/>
    <property type="match status" value="1"/>
</dbReference>
<dbReference type="NCBIfam" id="TIGR00801">
    <property type="entry name" value="ncs2"/>
    <property type="match status" value="1"/>
</dbReference>
<keyword evidence="7 8" id="KW-0472">Membrane</keyword>
<name>K6YWH3_9ALTE</name>
<feature type="transmembrane region" description="Helical" evidence="8">
    <location>
        <begin position="114"/>
        <end position="134"/>
    </location>
</feature>
<dbReference type="Proteomes" id="UP000011864">
    <property type="component" value="Chromosome"/>
</dbReference>
<feature type="transmembrane region" description="Helical" evidence="8">
    <location>
        <begin position="422"/>
        <end position="445"/>
    </location>
</feature>
<evidence type="ECO:0000256" key="4">
    <source>
        <dbReference type="ARBA" id="ARBA00022475"/>
    </source>
</evidence>
<reference evidence="9 10" key="1">
    <citation type="journal article" date="2013" name="Genome Announc.">
        <title>Complete Genome Sequence of Glaciecola psychrophila Strain 170T.</title>
        <authorList>
            <person name="Yin J."/>
            <person name="Chen J."/>
            <person name="Liu G."/>
            <person name="Yu Y."/>
            <person name="Song L."/>
            <person name="Wang X."/>
            <person name="Qu X."/>
        </authorList>
    </citation>
    <scope>NUCLEOTIDE SEQUENCE [LARGE SCALE GENOMIC DNA]</scope>
    <source>
        <strain evidence="9 10">170</strain>
    </source>
</reference>
<keyword evidence="3" id="KW-0813">Transport</keyword>
<dbReference type="InterPro" id="IPR006042">
    <property type="entry name" value="Xan_ur_permease"/>
</dbReference>
<dbReference type="InterPro" id="IPR006043">
    <property type="entry name" value="NCS2"/>
</dbReference>
<feature type="transmembrane region" description="Helical" evidence="8">
    <location>
        <begin position="141"/>
        <end position="162"/>
    </location>
</feature>
<feature type="transmembrane region" description="Helical" evidence="8">
    <location>
        <begin position="257"/>
        <end position="282"/>
    </location>
</feature>
<feature type="transmembrane region" description="Helical" evidence="8">
    <location>
        <begin position="208"/>
        <end position="228"/>
    </location>
</feature>
<dbReference type="STRING" id="1129794.C427_5400"/>
<feature type="transmembrane region" description="Helical" evidence="8">
    <location>
        <begin position="89"/>
        <end position="108"/>
    </location>
</feature>
<evidence type="ECO:0000313" key="9">
    <source>
        <dbReference type="EMBL" id="AGH47497.1"/>
    </source>
</evidence>
<keyword evidence="5 8" id="KW-0812">Transmembrane</keyword>
<evidence type="ECO:0000256" key="6">
    <source>
        <dbReference type="ARBA" id="ARBA00022989"/>
    </source>
</evidence>
<keyword evidence="10" id="KW-1185">Reference proteome</keyword>
<dbReference type="PANTHER" id="PTHR42810">
    <property type="entry name" value="PURINE PERMEASE C1399.01C-RELATED"/>
    <property type="match status" value="1"/>
</dbReference>
<dbReference type="NCBIfam" id="TIGR03173">
    <property type="entry name" value="pbuX"/>
    <property type="match status" value="1"/>
</dbReference>
<dbReference type="KEGG" id="gps:C427_5400"/>
<dbReference type="EMBL" id="CP003837">
    <property type="protein sequence ID" value="AGH47497.1"/>
    <property type="molecule type" value="Genomic_DNA"/>
</dbReference>
<dbReference type="InterPro" id="IPR017588">
    <property type="entry name" value="UacT-like"/>
</dbReference>
<evidence type="ECO:0000256" key="5">
    <source>
        <dbReference type="ARBA" id="ARBA00022692"/>
    </source>
</evidence>
<feature type="transmembrane region" description="Helical" evidence="8">
    <location>
        <begin position="28"/>
        <end position="53"/>
    </location>
</feature>
<proteinExistence type="inferred from homology"/>
<feature type="transmembrane region" description="Helical" evidence="8">
    <location>
        <begin position="363"/>
        <end position="384"/>
    </location>
</feature>
<dbReference type="eggNOG" id="COG2233">
    <property type="taxonomic scope" value="Bacteria"/>
</dbReference>
<dbReference type="HOGENOM" id="CLU_017959_8_2_6"/>
<sequence>MPLTDTPSETKSSGIHPVDQRLPLAPTVLLGLQHVLVMYSACIIVPLILGAALQLPKETLSLIINADLFAAGLATLVQCFGNRYFGIKLPIMMGVTFTSIAPMIAIGVNPELGLPGIYGAIIVSGIFGILFAPIMGRLMRFFPPVVTGSVLLVIGISLMKVGIEWSAGGSPTLVDGSTNPDFGKPIYLLVSLLQLILILLITRFAKGFLSNVSVLIAMLAGFIAAWLLGDISLKGLNDEPWVALIKPLSLGMPTFDFLAICSMSLVMLVTMVESTGMFLALGKLVDKEVDQKQLVRGLRSDGLGTLLGGLFNAFPYTSFSQNIGLVTISGVKSRYVAAAGAFILIALGCLPKMAFIIASIPQYALGAAAMVMFGTVALMGVRILSEVDFTESRSNLLVVSASLGIGLIPMIAPDYFQYLPLWSHIFTDSGIILSVCTAILLNAIFSPSPEQTKKG</sequence>
<evidence type="ECO:0000313" key="10">
    <source>
        <dbReference type="Proteomes" id="UP000011864"/>
    </source>
</evidence>
<keyword evidence="6 8" id="KW-1133">Transmembrane helix</keyword>
<dbReference type="PATRIC" id="fig|1129794.4.peg.5381"/>